<accession>A0ACC0VYX2</accession>
<gene>
    <name evidence="1" type="ORF">PsorP6_009055</name>
</gene>
<proteinExistence type="predicted"/>
<keyword evidence="2" id="KW-1185">Reference proteome</keyword>
<evidence type="ECO:0000313" key="2">
    <source>
        <dbReference type="Proteomes" id="UP001163321"/>
    </source>
</evidence>
<protein>
    <submittedName>
        <fullName evidence="1">Uncharacterized protein</fullName>
    </submittedName>
</protein>
<dbReference type="EMBL" id="CM047584">
    <property type="protein sequence ID" value="KAI9911291.1"/>
    <property type="molecule type" value="Genomic_DNA"/>
</dbReference>
<name>A0ACC0VYX2_9STRA</name>
<dbReference type="Proteomes" id="UP001163321">
    <property type="component" value="Chromosome 5"/>
</dbReference>
<organism evidence="1 2">
    <name type="scientific">Peronosclerospora sorghi</name>
    <dbReference type="NCBI Taxonomy" id="230839"/>
    <lineage>
        <taxon>Eukaryota</taxon>
        <taxon>Sar</taxon>
        <taxon>Stramenopiles</taxon>
        <taxon>Oomycota</taxon>
        <taxon>Peronosporomycetes</taxon>
        <taxon>Peronosporales</taxon>
        <taxon>Peronosporaceae</taxon>
        <taxon>Peronosclerospora</taxon>
    </lineage>
</organism>
<sequence length="463" mass="52254">MPKKGLKTPFQRGHEAQFGLFATERDEATSAVLLLEFGREAKPRAKLKLKSHSQSFTAPFRVDVYNRHHENAHPERWAEFQQLSTDEKSNYFENAINHASTLLAHFDSHGSLTLTFNRDIVDKVIGDLLFDVDDESIHFTHERALFVFKLHEEALPEDNADVYSVKIESVLRFKMISGFVSKVASFRSASKFVDVAREVTNLSYLQGCSEGVCATYIRIICAASLQDIHDILRRCWAYSIALDVGHAQGTSYMDVRIRFGASAGMLVNVHVIALPLHTKKTTETQFNTTSKALDAIDSSGLSMIVSIGTDGERTMTGRLSGVQTRFEQAETFPLVRVWFGLHQVDLVAQKEYIFLADDTFVKTLTGLIAYLRRKQNLTAEMKTTCPKFVSSRWFSMKRVTEWLIKHRVRVSEYLEGKKPACNPPVGWWIILLCLDSVATVLARTCSLLQGLSTLLSQKQADFT</sequence>
<evidence type="ECO:0000313" key="1">
    <source>
        <dbReference type="EMBL" id="KAI9911291.1"/>
    </source>
</evidence>
<reference evidence="1 2" key="1">
    <citation type="journal article" date="2022" name="bioRxiv">
        <title>The genome of the oomycete Peronosclerospora sorghi, a cosmopolitan pathogen of maize and sorghum, is inflated with dispersed pseudogenes.</title>
        <authorList>
            <person name="Fletcher K."/>
            <person name="Martin F."/>
            <person name="Isakeit T."/>
            <person name="Cavanaugh K."/>
            <person name="Magill C."/>
            <person name="Michelmore R."/>
        </authorList>
    </citation>
    <scope>NUCLEOTIDE SEQUENCE [LARGE SCALE GENOMIC DNA]</scope>
    <source>
        <strain evidence="1">P6</strain>
    </source>
</reference>
<comment type="caution">
    <text evidence="1">The sequence shown here is derived from an EMBL/GenBank/DDBJ whole genome shotgun (WGS) entry which is preliminary data.</text>
</comment>